<gene>
    <name evidence="4" type="ORF">CAAN4_A04742</name>
</gene>
<dbReference type="SUPFAM" id="SSF63411">
    <property type="entry name" value="LuxS/MPP-like metallohydrolase"/>
    <property type="match status" value="4"/>
</dbReference>
<accession>A0ABP0EA12</accession>
<reference evidence="4 5" key="1">
    <citation type="submission" date="2024-01" db="EMBL/GenBank/DDBJ databases">
        <authorList>
            <consortium name="Genoscope - CEA"/>
            <person name="William W."/>
        </authorList>
    </citation>
    <scope>NUCLEOTIDE SEQUENCE [LARGE SCALE GENOMIC DNA]</scope>
    <source>
        <strain evidence="4 5">29B2s-10</strain>
    </source>
</reference>
<dbReference type="PANTHER" id="PTHR43016:SF16">
    <property type="entry name" value="METALLOPROTEASE, PUTATIVE (AFU_ORTHOLOGUE AFUA_4G07610)-RELATED"/>
    <property type="match status" value="1"/>
</dbReference>
<dbReference type="InterPro" id="IPR007863">
    <property type="entry name" value="Peptidase_M16_C"/>
</dbReference>
<evidence type="ECO:0000259" key="2">
    <source>
        <dbReference type="Pfam" id="PF00675"/>
    </source>
</evidence>
<evidence type="ECO:0000256" key="1">
    <source>
        <dbReference type="SAM" id="MobiDB-lite"/>
    </source>
</evidence>
<dbReference type="Proteomes" id="UP001497600">
    <property type="component" value="Chromosome A"/>
</dbReference>
<organism evidence="4 5">
    <name type="scientific">[Candida] anglica</name>
    <dbReference type="NCBI Taxonomy" id="148631"/>
    <lineage>
        <taxon>Eukaryota</taxon>
        <taxon>Fungi</taxon>
        <taxon>Dikarya</taxon>
        <taxon>Ascomycota</taxon>
        <taxon>Saccharomycotina</taxon>
        <taxon>Pichiomycetes</taxon>
        <taxon>Debaryomycetaceae</taxon>
        <taxon>Kurtzmaniella</taxon>
    </lineage>
</organism>
<keyword evidence="5" id="KW-1185">Reference proteome</keyword>
<feature type="domain" description="Peptidase M16 N-terminal" evidence="2">
    <location>
        <begin position="50"/>
        <end position="133"/>
    </location>
</feature>
<protein>
    <recommendedName>
        <fullName evidence="6">Mitochondrial presequence protease</fullName>
    </recommendedName>
</protein>
<feature type="region of interest" description="Disordered" evidence="1">
    <location>
        <begin position="1006"/>
        <end position="1056"/>
    </location>
</feature>
<evidence type="ECO:0000259" key="3">
    <source>
        <dbReference type="Pfam" id="PF05193"/>
    </source>
</evidence>
<evidence type="ECO:0000313" key="5">
    <source>
        <dbReference type="Proteomes" id="UP001497600"/>
    </source>
</evidence>
<dbReference type="EMBL" id="OZ004253">
    <property type="protein sequence ID" value="CAK7892851.1"/>
    <property type="molecule type" value="Genomic_DNA"/>
</dbReference>
<proteinExistence type="predicted"/>
<dbReference type="InterPro" id="IPR011765">
    <property type="entry name" value="Pept_M16_N"/>
</dbReference>
<evidence type="ECO:0008006" key="6">
    <source>
        <dbReference type="Google" id="ProtNLM"/>
    </source>
</evidence>
<evidence type="ECO:0000313" key="4">
    <source>
        <dbReference type="EMBL" id="CAK7892851.1"/>
    </source>
</evidence>
<dbReference type="Gene3D" id="3.30.830.10">
    <property type="entry name" value="Metalloenzyme, LuxS/M16 peptidase-like"/>
    <property type="match status" value="4"/>
</dbReference>
<sequence>MSNFVKKQSFDVDYAPTHITSWTSSRTGLRLTYIDQASPVVNGYFAVATECPDDSGAPHTLEHLVFMGSERYPYKGLLDTLGNRFFSMTNAWTAVDQTVYTLTTAGWEGFKTLLPIYLDHLFHPTLTDEACLTEVYHIDGKGKERGVVFSEMQGIETQSWFISLLNLQRTLYRKESGYSSETGGLMSELRKLTNDQIRQFHKDMYRPDNCCVVITGSVDETELLQVMDEFDSILPAREPGVISKRPFVDSPRDYPPKENIVKTVEFPETDESMGEVFISWIGPEAKDDVANVAVDLIGSYFTDSAISLFNKTLVEVENPMATDVDYSTDDYVYTGINFSLNGVPTEQLQQVDVVLKDLIQSQTKPENIDLKYLQQVIRQQRLKYVSTAEKSPSTFSNVAISDFIYGDDTTLKAWTQNLDTYDELLEWDTVKWAQVIDKWFASNPSVTILGKPSPALHESLKRQNKKISKDIKAKYGKDGLAELDEKLNLAKEHNDKPIPEDLLTQFGKPDPSKINFIETESYSGGSNQLAGYVQEDEFSKLLSKNADFPMFFHFEHFKSQFSTINIVMSSGKVSPPLLRYLSVLEEIFSLPLALPDGTYIPYEDVISQINEDLIEFHLDNGYQGQFLELIDIKLKFESTKYTNAIDWLLKVMQYSVFDEKRVKIIIEKIINSIPDKKRNEELMMYSAQYRTLYSEKSVRRAQDSLNTEQFYKDCLEQINQGNFKKIQDDLNLLKSQLFDLSNFKVFVVGECKNLEGPITSWKPFVESFAKGKYTPQPFEELPRSFEYRSEIGVKCSKYAHLVTTPATDTTHLIASTKIGNDYLDEDITKIALASEFLTAVEGPFWRGIRGTGLSYGANIQRNLETGYLNFSIYRGSDGQESWKVAKKIVEDYCDGTLKFDKISMENSIAAIVNELANSESNSFDAANNKIVDNLFKHRGPAYAKSFLKKLDKITEEDLVYIVNKYFKPLFSAETSVIFSCIPPAKVSAFKEFLTEQGYSVTVEEINAEIGDDDEETGSEGEYTSDEESGSEDDSEESGSEDDSEETGSEDESEDED</sequence>
<feature type="domain" description="Peptidase M16 C-terminal" evidence="3">
    <location>
        <begin position="191"/>
        <end position="350"/>
    </location>
</feature>
<name>A0ABP0EA12_9ASCO</name>
<dbReference type="Pfam" id="PF00675">
    <property type="entry name" value="Peptidase_M16"/>
    <property type="match status" value="1"/>
</dbReference>
<dbReference type="PANTHER" id="PTHR43016">
    <property type="entry name" value="PRESEQUENCE PROTEASE"/>
    <property type="match status" value="1"/>
</dbReference>
<dbReference type="InterPro" id="IPR011249">
    <property type="entry name" value="Metalloenz_LuxS/M16"/>
</dbReference>
<dbReference type="Pfam" id="PF05193">
    <property type="entry name" value="Peptidase_M16_C"/>
    <property type="match status" value="1"/>
</dbReference>